<sequence>MQMSFVLKKDRKTICSVKSTNAPTELSNELNIHTMKHMKVSGISMLPQFSLDPAPENSHEKHEWRRFLDFLHKYDMIAIADFEPYKFYILPPAKASTSTRVSVAYRIGKTCVVDSRPRDCESDNSLAGSHLAEEHRRPNTSMMRGPANGAEVCSSDPNCPQTDDCANHSMSETCDELKSKTHMKQDRLFEKNYIRADPSYLKTLGQAHSGWIFGGIAELVDNSRDAKASKLDIFVEMIKLKKSGKNVPMLSIIDNGQGMNHDEIVKMVSFGHKQPDKDVKDHIGRFGIGFKTGAMRLGRDVLVLTQTANSRSLAFLSQSLNEGKDNIEIPIVSYCRQGQQVEIDTAVQSEALAKNNLKAIKDFSPFDKYLIGEKAALFCGATGTQIYIWNLDEWGSGYCLEWQDGLFGGSSFHQGDIFVRSRRIRSRQGQVSLKVPLDFSLRAYLEVIFLVPRMKMFVQGTLVKSRPLAKFLTKTVVESGDILGNPVELTLGYSELEWEQGNCGIFLYWHGRLIEAYKRVGGMIHSADVGRGIIGVIDVTNLMDDKDGRVWVHNNKQGFQDSESYALLEEWLAKKADEYWDKNFDSLKLHKDNCIYKPDSEWVQCDKCRKWRMLPHNYDVEKLPMQWFCYMQPFGGQCSDEEQKMAPGTVNLSDKRSGYDCKHKDSDRIKMEGVTNASGEDERRVSFQIEETKPQVLKRLRRGPPSPNHENAKSRSPSSTKLYEEHTAEKRVRFEIEKPSALQRLRRGPPPSPNHENSKSRSPSSTKLYDENTAEKRVRFKIENTRPSALQRLGRGPPSPNHEDSKSRSPSSTRPGKVHPLR</sequence>
<keyword evidence="7" id="KW-0863">Zinc-finger</keyword>
<evidence type="ECO:0000256" key="9">
    <source>
        <dbReference type="ARBA" id="ARBA00022853"/>
    </source>
</evidence>
<keyword evidence="5" id="KW-0255">Endonuclease</keyword>
<dbReference type="GO" id="GO:0031349">
    <property type="term" value="P:positive regulation of defense response"/>
    <property type="evidence" value="ECO:0007669"/>
    <property type="project" value="UniProtKB-ARBA"/>
</dbReference>
<evidence type="ECO:0000256" key="8">
    <source>
        <dbReference type="ARBA" id="ARBA00022833"/>
    </source>
</evidence>
<reference evidence="16 17" key="1">
    <citation type="submission" date="2019-01" db="EMBL/GenBank/DDBJ databases">
        <title>Sequencing of cultivated peanut Arachis hypogaea provides insights into genome evolution and oil improvement.</title>
        <authorList>
            <person name="Chen X."/>
        </authorList>
    </citation>
    <scope>NUCLEOTIDE SEQUENCE [LARGE SCALE GENOMIC DNA]</scope>
    <source>
        <strain evidence="17">cv. Fuhuasheng</strain>
        <tissue evidence="16">Leaves</tissue>
    </source>
</reference>
<name>A0A444WV46_ARAHY</name>
<comment type="subcellular location">
    <subcellularLocation>
        <location evidence="1">Nucleus</location>
    </subcellularLocation>
</comment>
<feature type="region of interest" description="Disordered" evidence="14">
    <location>
        <begin position="672"/>
        <end position="822"/>
    </location>
</feature>
<dbReference type="GO" id="GO:0004519">
    <property type="term" value="F:endonuclease activity"/>
    <property type="evidence" value="ECO:0007669"/>
    <property type="project" value="UniProtKB-KW"/>
</dbReference>
<keyword evidence="5" id="KW-0378">Hydrolase</keyword>
<dbReference type="GO" id="GO:0006325">
    <property type="term" value="P:chromatin organization"/>
    <property type="evidence" value="ECO:0007669"/>
    <property type="project" value="UniProtKB-KW"/>
</dbReference>
<evidence type="ECO:0000256" key="3">
    <source>
        <dbReference type="ARBA" id="ARBA00022722"/>
    </source>
</evidence>
<keyword evidence="8" id="KW-0862">Zinc</keyword>
<dbReference type="Proteomes" id="UP000289738">
    <property type="component" value="Unassembled WGS sequence"/>
</dbReference>
<dbReference type="EMBL" id="SDMP01000021">
    <property type="protein sequence ID" value="RYQ81269.1"/>
    <property type="molecule type" value="Genomic_DNA"/>
</dbReference>
<evidence type="ECO:0000256" key="6">
    <source>
        <dbReference type="ARBA" id="ARBA00022763"/>
    </source>
</evidence>
<proteinExistence type="inferred from homology"/>
<evidence type="ECO:0000256" key="4">
    <source>
        <dbReference type="ARBA" id="ARBA00022723"/>
    </source>
</evidence>
<keyword evidence="11" id="KW-0943">RNA-mediated gene silencing</keyword>
<evidence type="ECO:0000256" key="12">
    <source>
        <dbReference type="ARBA" id="ARBA00023204"/>
    </source>
</evidence>
<comment type="similarity">
    <text evidence="2">Belongs to the MORC ATPase protein family.</text>
</comment>
<evidence type="ECO:0000256" key="5">
    <source>
        <dbReference type="ARBA" id="ARBA00022759"/>
    </source>
</evidence>
<keyword evidence="3" id="KW-0540">Nuclease</keyword>
<dbReference type="PANTHER" id="PTHR23336">
    <property type="entry name" value="ZINC FINGER CW-TYPE COILED-COIL DOMAIN PROTEIN 3"/>
    <property type="match status" value="1"/>
</dbReference>
<dbReference type="GO" id="GO:0031047">
    <property type="term" value="P:regulatory ncRNA-mediated gene silencing"/>
    <property type="evidence" value="ECO:0007669"/>
    <property type="project" value="UniProtKB-KW"/>
</dbReference>
<dbReference type="Pfam" id="PF13589">
    <property type="entry name" value="HATPase_c_3"/>
    <property type="match status" value="1"/>
</dbReference>
<comment type="caution">
    <text evidence="16">The sequence shown here is derived from an EMBL/GenBank/DDBJ whole genome shotgun (WGS) entry which is preliminary data.</text>
</comment>
<accession>A0A444WV46</accession>
<dbReference type="InterPro" id="IPR011124">
    <property type="entry name" value="Znf_CW"/>
</dbReference>
<dbReference type="SUPFAM" id="SSF55874">
    <property type="entry name" value="ATPase domain of HSP90 chaperone/DNA topoisomerase II/histidine kinase"/>
    <property type="match status" value="1"/>
</dbReference>
<evidence type="ECO:0000313" key="16">
    <source>
        <dbReference type="EMBL" id="RYQ81269.1"/>
    </source>
</evidence>
<dbReference type="Gene3D" id="3.30.40.100">
    <property type="match status" value="1"/>
</dbReference>
<dbReference type="AlphaFoldDB" id="A0A444WV46"/>
<organism evidence="16 17">
    <name type="scientific">Arachis hypogaea</name>
    <name type="common">Peanut</name>
    <dbReference type="NCBI Taxonomy" id="3818"/>
    <lineage>
        <taxon>Eukaryota</taxon>
        <taxon>Viridiplantae</taxon>
        <taxon>Streptophyta</taxon>
        <taxon>Embryophyta</taxon>
        <taxon>Tracheophyta</taxon>
        <taxon>Spermatophyta</taxon>
        <taxon>Magnoliopsida</taxon>
        <taxon>eudicotyledons</taxon>
        <taxon>Gunneridae</taxon>
        <taxon>Pentapetalae</taxon>
        <taxon>rosids</taxon>
        <taxon>fabids</taxon>
        <taxon>Fabales</taxon>
        <taxon>Fabaceae</taxon>
        <taxon>Papilionoideae</taxon>
        <taxon>50 kb inversion clade</taxon>
        <taxon>dalbergioids sensu lato</taxon>
        <taxon>Dalbergieae</taxon>
        <taxon>Pterocarpus clade</taxon>
        <taxon>Arachis</taxon>
    </lineage>
</organism>
<feature type="region of interest" description="Disordered" evidence="14">
    <location>
        <begin position="119"/>
        <end position="149"/>
    </location>
</feature>
<keyword evidence="12" id="KW-0234">DNA repair</keyword>
<feature type="compositionally biased region" description="Basic and acidic residues" evidence="14">
    <location>
        <begin position="768"/>
        <end position="784"/>
    </location>
</feature>
<evidence type="ECO:0000256" key="11">
    <source>
        <dbReference type="ARBA" id="ARBA00023158"/>
    </source>
</evidence>
<keyword evidence="13" id="KW-0539">Nucleus</keyword>
<evidence type="ECO:0000259" key="15">
    <source>
        <dbReference type="PROSITE" id="PS51050"/>
    </source>
</evidence>
<evidence type="ECO:0000256" key="7">
    <source>
        <dbReference type="ARBA" id="ARBA00022771"/>
    </source>
</evidence>
<evidence type="ECO:0000256" key="2">
    <source>
        <dbReference type="ARBA" id="ARBA00007845"/>
    </source>
</evidence>
<dbReference type="InterPro" id="IPR045261">
    <property type="entry name" value="MORC_ATPase"/>
</dbReference>
<evidence type="ECO:0000256" key="14">
    <source>
        <dbReference type="SAM" id="MobiDB-lite"/>
    </source>
</evidence>
<dbReference type="Gene3D" id="3.30.565.10">
    <property type="entry name" value="Histidine kinase-like ATPase, C-terminal domain"/>
    <property type="match status" value="1"/>
</dbReference>
<protein>
    <recommendedName>
        <fullName evidence="15">CW-type domain-containing protein</fullName>
    </recommendedName>
</protein>
<dbReference type="GO" id="GO:0005634">
    <property type="term" value="C:nucleus"/>
    <property type="evidence" value="ECO:0007669"/>
    <property type="project" value="UniProtKB-SubCell"/>
</dbReference>
<gene>
    <name evidence="16" type="ORF">Ahy_Scaffold1g107238</name>
</gene>
<dbReference type="InterPro" id="IPR041006">
    <property type="entry name" value="Morc_S5"/>
</dbReference>
<dbReference type="InterPro" id="IPR036890">
    <property type="entry name" value="HATPase_C_sf"/>
</dbReference>
<keyword evidence="6" id="KW-0227">DNA damage</keyword>
<evidence type="ECO:0000256" key="10">
    <source>
        <dbReference type="ARBA" id="ARBA00023054"/>
    </source>
</evidence>
<keyword evidence="17" id="KW-1185">Reference proteome</keyword>
<dbReference type="GO" id="GO:0008270">
    <property type="term" value="F:zinc ion binding"/>
    <property type="evidence" value="ECO:0007669"/>
    <property type="project" value="UniProtKB-KW"/>
</dbReference>
<keyword evidence="4" id="KW-0479">Metal-binding</keyword>
<dbReference type="Pfam" id="PF17942">
    <property type="entry name" value="Morc6_S5"/>
    <property type="match status" value="1"/>
</dbReference>
<keyword evidence="9" id="KW-0156">Chromatin regulator</keyword>
<feature type="compositionally biased region" description="Basic and acidic residues" evidence="14">
    <location>
        <begin position="680"/>
        <end position="693"/>
    </location>
</feature>
<feature type="domain" description="CW-type" evidence="15">
    <location>
        <begin position="596"/>
        <end position="646"/>
    </location>
</feature>
<dbReference type="GO" id="GO:0016887">
    <property type="term" value="F:ATP hydrolysis activity"/>
    <property type="evidence" value="ECO:0007669"/>
    <property type="project" value="InterPro"/>
</dbReference>
<dbReference type="GO" id="GO:0006281">
    <property type="term" value="P:DNA repair"/>
    <property type="evidence" value="ECO:0007669"/>
    <property type="project" value="UniProtKB-KW"/>
</dbReference>
<feature type="compositionally biased region" description="Basic and acidic residues" evidence="14">
    <location>
        <begin position="722"/>
        <end position="738"/>
    </location>
</feature>
<dbReference type="PROSITE" id="PS51050">
    <property type="entry name" value="ZF_CW"/>
    <property type="match status" value="1"/>
</dbReference>
<dbReference type="Pfam" id="PF07496">
    <property type="entry name" value="zf-CW"/>
    <property type="match status" value="1"/>
</dbReference>
<evidence type="ECO:0000256" key="13">
    <source>
        <dbReference type="ARBA" id="ARBA00023242"/>
    </source>
</evidence>
<evidence type="ECO:0000313" key="17">
    <source>
        <dbReference type="Proteomes" id="UP000289738"/>
    </source>
</evidence>
<keyword evidence="10" id="KW-0175">Coiled coil</keyword>
<evidence type="ECO:0000256" key="1">
    <source>
        <dbReference type="ARBA" id="ARBA00004123"/>
    </source>
</evidence>
<dbReference type="PANTHER" id="PTHR23336:SF11">
    <property type="entry name" value="OS06G0622000 PROTEIN"/>
    <property type="match status" value="1"/>
</dbReference>